<dbReference type="AlphaFoldDB" id="A0A223E7X1"/>
<keyword evidence="1" id="KW-0808">Transferase</keyword>
<dbReference type="RefSeq" id="WP_094245893.1">
    <property type="nucleotide sequence ID" value="NZ_CP017703.1"/>
</dbReference>
<dbReference type="Pfam" id="PF13239">
    <property type="entry name" value="2TM"/>
    <property type="match status" value="1"/>
</dbReference>
<dbReference type="Proteomes" id="UP000214606">
    <property type="component" value="Chromosome"/>
</dbReference>
<dbReference type="InterPro" id="IPR025698">
    <property type="entry name" value="2TM_dom"/>
</dbReference>
<keyword evidence="1" id="KW-0418">Kinase</keyword>
<dbReference type="GeneID" id="301126281"/>
<dbReference type="KEGG" id="apak:AP3564_15015"/>
<proteinExistence type="predicted"/>
<sequence length="91" mass="10919">MKVEKDEKYLRAKKRVENLKAFYLHFISYVLVNSMLFVFNLISDPGNWWFQYPLFGWGIGLLVHGASTFAFGIFGEEWEEKKIKKYMEKDR</sequence>
<organism evidence="1 2">
    <name type="scientific">Aeribacillus pallidus</name>
    <dbReference type="NCBI Taxonomy" id="33936"/>
    <lineage>
        <taxon>Bacteria</taxon>
        <taxon>Bacillati</taxon>
        <taxon>Bacillota</taxon>
        <taxon>Bacilli</taxon>
        <taxon>Bacillales</taxon>
        <taxon>Bacillaceae</taxon>
        <taxon>Aeribacillus</taxon>
    </lineage>
</organism>
<gene>
    <name evidence="1" type="ORF">AP3564_15015</name>
</gene>
<name>A0A223E7X1_9BACI</name>
<accession>A0A223E7X1</accession>
<reference evidence="1 2" key="1">
    <citation type="submission" date="2016-10" db="EMBL/GenBank/DDBJ databases">
        <title>The whole genome sequencing and assembly of Aeribacillus pallidus KCTC3564 strain.</title>
        <authorList>
            <person name="Lee Y.-J."/>
            <person name="Park M.-K."/>
            <person name="Yi H."/>
            <person name="Bahn Y.-S."/>
            <person name="Kim J.F."/>
            <person name="Lee D.-W."/>
        </authorList>
    </citation>
    <scope>NUCLEOTIDE SEQUENCE [LARGE SCALE GENOMIC DNA]</scope>
    <source>
        <strain evidence="1 2">KCTC3564</strain>
    </source>
</reference>
<evidence type="ECO:0000313" key="2">
    <source>
        <dbReference type="Proteomes" id="UP000214606"/>
    </source>
</evidence>
<dbReference type="EMBL" id="CP017703">
    <property type="protein sequence ID" value="ASS91354.1"/>
    <property type="molecule type" value="Genomic_DNA"/>
</dbReference>
<evidence type="ECO:0000313" key="1">
    <source>
        <dbReference type="EMBL" id="ASS91354.1"/>
    </source>
</evidence>
<dbReference type="GO" id="GO:0016301">
    <property type="term" value="F:kinase activity"/>
    <property type="evidence" value="ECO:0007669"/>
    <property type="project" value="UniProtKB-KW"/>
</dbReference>
<protein>
    <submittedName>
        <fullName evidence="1">Histidine kinase</fullName>
    </submittedName>
</protein>